<comment type="caution">
    <text evidence="3">The sequence shown here is derived from an EMBL/GenBank/DDBJ whole genome shotgun (WGS) entry which is preliminary data.</text>
</comment>
<evidence type="ECO:0000313" key="4">
    <source>
        <dbReference type="Proteomes" id="UP000052946"/>
    </source>
</evidence>
<reference evidence="4" key="1">
    <citation type="submission" date="2015-07" db="EMBL/GenBank/DDBJ databases">
        <title>Draft Genome Sequence of Oceanobacillus picturae Heshi-B3 that Was Isolated from Fermented Rice Bran with Aging Salted Mackerel, Which Was Named Heshiko as Traditional Fermented Seafood in Japan.</title>
        <authorList>
            <person name="Akuzawa S."/>
            <person name="Nakagawa J."/>
            <person name="Kanekatsu T."/>
            <person name="Kanesaki Y."/>
            <person name="Suzuki T."/>
        </authorList>
    </citation>
    <scope>NUCLEOTIDE SEQUENCE [LARGE SCALE GENOMIC DNA]</scope>
    <source>
        <strain evidence="4">Heshi-B3</strain>
    </source>
</reference>
<dbReference type="AlphaFoldDB" id="A0A0U9H8Q0"/>
<organism evidence="3 4">
    <name type="scientific">Oceanobacillus picturae</name>
    <dbReference type="NCBI Taxonomy" id="171693"/>
    <lineage>
        <taxon>Bacteria</taxon>
        <taxon>Bacillati</taxon>
        <taxon>Bacillota</taxon>
        <taxon>Bacilli</taxon>
        <taxon>Bacillales</taxon>
        <taxon>Bacillaceae</taxon>
        <taxon>Oceanobacillus</taxon>
    </lineage>
</organism>
<sequence>MYKNSEKFLATFNRVEKEIKALMVYRKDMSFSRSVRILSNSNTIIRRYSEDLLEYAELRNAIVHNKVDMTHAIAEPHDSVVERIELIEKELSEPLKVMPAYSRAVHTFQEDDPLEKLLTIIREKGISKFPIYNERVFKGLLTQKGITRWLAENLEISHSVLKETRLRDVLTYQTVDNYQFISQDTTQNDASEYFRGNIGEGSRLEALLITKSGDSEEKLLGIITPWDIVHAQEEEK</sequence>
<dbReference type="OrthoDB" id="49104at2"/>
<protein>
    <submittedName>
        <fullName evidence="3">CBS domain protein</fullName>
    </submittedName>
</protein>
<proteinExistence type="predicted"/>
<evidence type="ECO:0000313" key="3">
    <source>
        <dbReference type="EMBL" id="GAQ19026.1"/>
    </source>
</evidence>
<dbReference type="Gene3D" id="3.10.580.10">
    <property type="entry name" value="CBS-domain"/>
    <property type="match status" value="1"/>
</dbReference>
<dbReference type="Pfam" id="PF00571">
    <property type="entry name" value="CBS"/>
    <property type="match status" value="2"/>
</dbReference>
<accession>A0A0U9H8Q0</accession>
<gene>
    <name evidence="3" type="ORF">OPHB3_2985</name>
</gene>
<dbReference type="RefSeq" id="WP_058950794.1">
    <property type="nucleotide sequence ID" value="NZ_BBXV01000036.1"/>
</dbReference>
<dbReference type="SMART" id="SM00116">
    <property type="entry name" value="CBS"/>
    <property type="match status" value="2"/>
</dbReference>
<dbReference type="SUPFAM" id="SSF54631">
    <property type="entry name" value="CBS-domain pair"/>
    <property type="match status" value="1"/>
</dbReference>
<dbReference type="InterPro" id="IPR046342">
    <property type="entry name" value="CBS_dom_sf"/>
</dbReference>
<feature type="domain" description="CBS" evidence="2">
    <location>
        <begin position="172"/>
        <end position="236"/>
    </location>
</feature>
<evidence type="ECO:0000256" key="1">
    <source>
        <dbReference type="PROSITE-ProRule" id="PRU00703"/>
    </source>
</evidence>
<dbReference type="InterPro" id="IPR000644">
    <property type="entry name" value="CBS_dom"/>
</dbReference>
<dbReference type="PROSITE" id="PS51371">
    <property type="entry name" value="CBS"/>
    <property type="match status" value="2"/>
</dbReference>
<dbReference type="EMBL" id="BBXV01000036">
    <property type="protein sequence ID" value="GAQ19026.1"/>
    <property type="molecule type" value="Genomic_DNA"/>
</dbReference>
<feature type="domain" description="CBS" evidence="2">
    <location>
        <begin position="101"/>
        <end position="156"/>
    </location>
</feature>
<name>A0A0U9H8Q0_9BACI</name>
<evidence type="ECO:0000259" key="2">
    <source>
        <dbReference type="PROSITE" id="PS51371"/>
    </source>
</evidence>
<dbReference type="Proteomes" id="UP000052946">
    <property type="component" value="Unassembled WGS sequence"/>
</dbReference>
<keyword evidence="1" id="KW-0129">CBS domain</keyword>
<reference evidence="3 4" key="2">
    <citation type="journal article" date="2016" name="Genome Announc.">
        <title>Draft Genome Sequence of Oceanobacillus picturae Heshi-B3, Isolated from Fermented Rice Bran in a Traditional Japanese Seafood Dish.</title>
        <authorList>
            <person name="Akuzawa S."/>
            <person name="Nagaoka J."/>
            <person name="Kanekatsu M."/>
            <person name="Kanesaki Y."/>
            <person name="Suzuki T."/>
        </authorList>
    </citation>
    <scope>NUCLEOTIDE SEQUENCE [LARGE SCALE GENOMIC DNA]</scope>
    <source>
        <strain evidence="3 4">Heshi-B3</strain>
    </source>
</reference>